<reference evidence="7" key="1">
    <citation type="journal article" date="2015" name="J. Biotechnol.">
        <title>The structure of the Cyberlindnera jadinii genome and its relation to Candida utilis analyzed by the occurrence of single nucleotide polymorphisms.</title>
        <authorList>
            <person name="Rupp O."/>
            <person name="Brinkrolf K."/>
            <person name="Buerth C."/>
            <person name="Kunigo M."/>
            <person name="Schneider J."/>
            <person name="Jaenicke S."/>
            <person name="Goesmann A."/>
            <person name="Puehler A."/>
            <person name="Jaeger K.-E."/>
            <person name="Ernst J.F."/>
        </authorList>
    </citation>
    <scope>NUCLEOTIDE SEQUENCE [LARGE SCALE GENOMIC DNA]</scope>
    <source>
        <strain evidence="7">ATCC 18201 / CBS 1600 / BCRC 20928 / JCM 3617 / NBRC 0987 / NRRL Y-1542</strain>
    </source>
</reference>
<feature type="region of interest" description="Disordered" evidence="4">
    <location>
        <begin position="93"/>
        <end position="115"/>
    </location>
</feature>
<evidence type="ECO:0000256" key="2">
    <source>
        <dbReference type="ARBA" id="ARBA00023242"/>
    </source>
</evidence>
<dbReference type="PROSITE" id="PS00036">
    <property type="entry name" value="BZIP_BASIC"/>
    <property type="match status" value="1"/>
</dbReference>
<dbReference type="GO" id="GO:0000976">
    <property type="term" value="F:transcription cis-regulatory region binding"/>
    <property type="evidence" value="ECO:0007669"/>
    <property type="project" value="InterPro"/>
</dbReference>
<dbReference type="InterPro" id="IPR004827">
    <property type="entry name" value="bZIP"/>
</dbReference>
<dbReference type="PANTHER" id="PTHR40621:SF8">
    <property type="entry name" value="AP-1-LIKE TRANSCRIPTION FACTOR YAP3"/>
    <property type="match status" value="1"/>
</dbReference>
<dbReference type="CDD" id="cd14688">
    <property type="entry name" value="bZIP_YAP"/>
    <property type="match status" value="1"/>
</dbReference>
<feature type="coiled-coil region" evidence="3">
    <location>
        <begin position="142"/>
        <end position="183"/>
    </location>
</feature>
<dbReference type="AlphaFoldDB" id="A0A0H5CD89"/>
<comment type="subcellular location">
    <subcellularLocation>
        <location evidence="1">Nucleus</location>
    </subcellularLocation>
</comment>
<dbReference type="SMART" id="SM00338">
    <property type="entry name" value="BRLZ"/>
    <property type="match status" value="1"/>
</dbReference>
<evidence type="ECO:0000259" key="5">
    <source>
        <dbReference type="PROSITE" id="PS50217"/>
    </source>
</evidence>
<proteinExistence type="predicted"/>
<dbReference type="GO" id="GO:0001228">
    <property type="term" value="F:DNA-binding transcription activator activity, RNA polymerase II-specific"/>
    <property type="evidence" value="ECO:0007669"/>
    <property type="project" value="TreeGrafter"/>
</dbReference>
<dbReference type="PANTHER" id="PTHR40621">
    <property type="entry name" value="TRANSCRIPTION FACTOR KAPC-RELATED"/>
    <property type="match status" value="1"/>
</dbReference>
<evidence type="ECO:0000313" key="7">
    <source>
        <dbReference type="Proteomes" id="UP000038830"/>
    </source>
</evidence>
<dbReference type="Proteomes" id="UP000038830">
    <property type="component" value="Unassembled WGS sequence"/>
</dbReference>
<keyword evidence="3" id="KW-0175">Coiled coil</keyword>
<dbReference type="GO" id="GO:0090575">
    <property type="term" value="C:RNA polymerase II transcription regulator complex"/>
    <property type="evidence" value="ECO:0007669"/>
    <property type="project" value="TreeGrafter"/>
</dbReference>
<sequence length="290" mass="32437">MSYTYGDGHFNRGATHDIGTPGWGQTTGSLSQDDHGDYLQPSGPSLTSHNLLLNVTKEECDLLDPQRSLQHELLMSGIQVVKTEGDVMAPSFAMSTGSDKSSPSIKLGNDDGYGDNNIYSGSEQDLAAKRKAQNRAAQRAFRERKEMKLKELEDKLTKSETENAELQKQLEKLQKQNIVISTENKLLQKSGGSAVLSTVDPSTSSFSFPSEEPLLGKYYKSEKQLQNPQIPYESKRLTIPETWEYLMEKDDPRINIDDVLERVKGLEVCHKHGPAYPLSLIDDIIREYLV</sequence>
<evidence type="ECO:0000256" key="4">
    <source>
        <dbReference type="SAM" id="MobiDB-lite"/>
    </source>
</evidence>
<dbReference type="InterPro" id="IPR046347">
    <property type="entry name" value="bZIP_sf"/>
</dbReference>
<evidence type="ECO:0000256" key="3">
    <source>
        <dbReference type="SAM" id="Coils"/>
    </source>
</evidence>
<dbReference type="EMBL" id="CDQK01000003">
    <property type="protein sequence ID" value="CEP22594.1"/>
    <property type="molecule type" value="Genomic_DNA"/>
</dbReference>
<gene>
    <name evidence="6" type="ORF">BN1211_2979</name>
</gene>
<name>A0A0H5CD89_CYBJN</name>
<evidence type="ECO:0000313" key="6">
    <source>
        <dbReference type="EMBL" id="CEP22594.1"/>
    </source>
</evidence>
<keyword evidence="2" id="KW-0539">Nucleus</keyword>
<dbReference type="Pfam" id="PF00170">
    <property type="entry name" value="bZIP_1"/>
    <property type="match status" value="1"/>
</dbReference>
<feature type="compositionally biased region" description="Polar residues" evidence="4">
    <location>
        <begin position="93"/>
        <end position="104"/>
    </location>
</feature>
<organism evidence="6 7">
    <name type="scientific">Cyberlindnera jadinii (strain ATCC 18201 / CBS 1600 / BCRC 20928 / JCM 3617 / NBRC 0987 / NRRL Y-1542)</name>
    <name type="common">Torula yeast</name>
    <name type="synonym">Candida utilis</name>
    <dbReference type="NCBI Taxonomy" id="983966"/>
    <lineage>
        <taxon>Eukaryota</taxon>
        <taxon>Fungi</taxon>
        <taxon>Dikarya</taxon>
        <taxon>Ascomycota</taxon>
        <taxon>Saccharomycotina</taxon>
        <taxon>Saccharomycetes</taxon>
        <taxon>Phaffomycetales</taxon>
        <taxon>Phaffomycetaceae</taxon>
        <taxon>Cyberlindnera</taxon>
    </lineage>
</organism>
<accession>A0A0H5CD89</accession>
<evidence type="ECO:0000256" key="1">
    <source>
        <dbReference type="ARBA" id="ARBA00004123"/>
    </source>
</evidence>
<dbReference type="Gene3D" id="1.20.5.170">
    <property type="match status" value="1"/>
</dbReference>
<dbReference type="InterPro" id="IPR050936">
    <property type="entry name" value="AP-1-like"/>
</dbReference>
<protein>
    <recommendedName>
        <fullName evidence="5">BZIP domain-containing protein</fullName>
    </recommendedName>
</protein>
<dbReference type="PROSITE" id="PS50217">
    <property type="entry name" value="BZIP"/>
    <property type="match status" value="1"/>
</dbReference>
<dbReference type="SUPFAM" id="SSF57959">
    <property type="entry name" value="Leucine zipper domain"/>
    <property type="match status" value="1"/>
</dbReference>
<feature type="region of interest" description="Disordered" evidence="4">
    <location>
        <begin position="14"/>
        <end position="43"/>
    </location>
</feature>
<feature type="domain" description="BZIP" evidence="5">
    <location>
        <begin position="129"/>
        <end position="176"/>
    </location>
</feature>